<dbReference type="Proteomes" id="UP000092504">
    <property type="component" value="Unassembled WGS sequence"/>
</dbReference>
<name>A0A1B8P5B7_HALEL</name>
<comment type="caution">
    <text evidence="1">The sequence shown here is derived from an EMBL/GenBank/DDBJ whole genome shotgun (WGS) entry which is preliminary data.</text>
</comment>
<reference evidence="1 2" key="1">
    <citation type="submission" date="2016-06" db="EMBL/GenBank/DDBJ databases">
        <title>Genome sequence of halotolerant plant growth promoting strain of Halomonas elongata HEK1 isolated from salterns of Rann of Kutch, Gujarat, India.</title>
        <authorList>
            <person name="Gaba S."/>
            <person name="Singh R.N."/>
            <person name="Abrol S."/>
            <person name="Kaushik R."/>
            <person name="Saxena A.K."/>
        </authorList>
    </citation>
    <scope>NUCLEOTIDE SEQUENCE [LARGE SCALE GENOMIC DNA]</scope>
    <source>
        <strain evidence="1 2">HEK1</strain>
    </source>
</reference>
<evidence type="ECO:0000313" key="1">
    <source>
        <dbReference type="EMBL" id="OBX37474.1"/>
    </source>
</evidence>
<organism evidence="1 2">
    <name type="scientific">Halomonas elongata</name>
    <dbReference type="NCBI Taxonomy" id="2746"/>
    <lineage>
        <taxon>Bacteria</taxon>
        <taxon>Pseudomonadati</taxon>
        <taxon>Pseudomonadota</taxon>
        <taxon>Gammaproteobacteria</taxon>
        <taxon>Oceanospirillales</taxon>
        <taxon>Halomonadaceae</taxon>
        <taxon>Halomonas</taxon>
    </lineage>
</organism>
<gene>
    <name evidence="1" type="ORF">A8U91_01841</name>
</gene>
<dbReference type="EMBL" id="MAJD01000001">
    <property type="protein sequence ID" value="OBX37474.1"/>
    <property type="molecule type" value="Genomic_DNA"/>
</dbReference>
<evidence type="ECO:0000313" key="2">
    <source>
        <dbReference type="Proteomes" id="UP000092504"/>
    </source>
</evidence>
<proteinExistence type="predicted"/>
<dbReference type="AlphaFoldDB" id="A0A1B8P5B7"/>
<accession>A0A1B8P5B7</accession>
<protein>
    <submittedName>
        <fullName evidence="1">Uncharacterized protein</fullName>
    </submittedName>
</protein>
<sequence>MGVQRQGQSRSRGRREVGVFGQDEIVPGDVAHVGVLPLFDATMRKAERLEARGPGLATRGDPGGLVPALGVAFGQTIEKALFVTHAAESSTTQS</sequence>